<sequence length="80" mass="8975">MATKKKKNSGMAMLSEDWRIEFYFLFPVLNSFGRSQAATGITLQQESHCNSNHMAVGIMEVPVGKGIIRQRDGYKMAFSS</sequence>
<accession>A0A1R3KUR7</accession>
<comment type="caution">
    <text evidence="1">The sequence shown here is derived from an EMBL/GenBank/DDBJ whole genome shotgun (WGS) entry which is preliminary data.</text>
</comment>
<evidence type="ECO:0000313" key="1">
    <source>
        <dbReference type="EMBL" id="OMP10822.1"/>
    </source>
</evidence>
<evidence type="ECO:0000313" key="2">
    <source>
        <dbReference type="Proteomes" id="UP000187203"/>
    </source>
</evidence>
<proteinExistence type="predicted"/>
<dbReference type="AlphaFoldDB" id="A0A1R3KUR7"/>
<gene>
    <name evidence="1" type="ORF">COLO4_04243</name>
</gene>
<protein>
    <submittedName>
        <fullName evidence="1">Uncharacterized protein</fullName>
    </submittedName>
</protein>
<dbReference type="EMBL" id="AWUE01011236">
    <property type="protein sequence ID" value="OMP10822.1"/>
    <property type="molecule type" value="Genomic_DNA"/>
</dbReference>
<organism evidence="1 2">
    <name type="scientific">Corchorus olitorius</name>
    <dbReference type="NCBI Taxonomy" id="93759"/>
    <lineage>
        <taxon>Eukaryota</taxon>
        <taxon>Viridiplantae</taxon>
        <taxon>Streptophyta</taxon>
        <taxon>Embryophyta</taxon>
        <taxon>Tracheophyta</taxon>
        <taxon>Spermatophyta</taxon>
        <taxon>Magnoliopsida</taxon>
        <taxon>eudicotyledons</taxon>
        <taxon>Gunneridae</taxon>
        <taxon>Pentapetalae</taxon>
        <taxon>rosids</taxon>
        <taxon>malvids</taxon>
        <taxon>Malvales</taxon>
        <taxon>Malvaceae</taxon>
        <taxon>Grewioideae</taxon>
        <taxon>Apeibeae</taxon>
        <taxon>Corchorus</taxon>
    </lineage>
</organism>
<keyword evidence="2" id="KW-1185">Reference proteome</keyword>
<reference evidence="2" key="1">
    <citation type="submission" date="2013-09" db="EMBL/GenBank/DDBJ databases">
        <title>Corchorus olitorius genome sequencing.</title>
        <authorList>
            <person name="Alam M."/>
            <person name="Haque M.S."/>
            <person name="Islam M.S."/>
            <person name="Emdad E.M."/>
            <person name="Islam M.M."/>
            <person name="Ahmed B."/>
            <person name="Halim A."/>
            <person name="Hossen Q.M.M."/>
            <person name="Hossain M.Z."/>
            <person name="Ahmed R."/>
            <person name="Khan M.M."/>
            <person name="Islam R."/>
            <person name="Rashid M.M."/>
            <person name="Khan S.A."/>
            <person name="Rahman M.S."/>
            <person name="Alam M."/>
            <person name="Yahiya A.S."/>
            <person name="Khan M.S."/>
            <person name="Azam M.S."/>
            <person name="Haque T."/>
            <person name="Lashkar M.Z.H."/>
            <person name="Akhand A.I."/>
            <person name="Morshed G."/>
            <person name="Roy S."/>
            <person name="Uddin K.S."/>
            <person name="Rabeya T."/>
            <person name="Hossain A.S."/>
            <person name="Chowdhury A."/>
            <person name="Snigdha A.R."/>
            <person name="Mortoza M.S."/>
            <person name="Matin S.A."/>
            <person name="Hoque S.M.E."/>
            <person name="Islam M.K."/>
            <person name="Roy D.K."/>
            <person name="Haider R."/>
            <person name="Moosa M.M."/>
            <person name="Elias S.M."/>
            <person name="Hasan A.M."/>
            <person name="Jahan S."/>
            <person name="Shafiuddin M."/>
            <person name="Mahmood N."/>
            <person name="Shommy N.S."/>
        </authorList>
    </citation>
    <scope>NUCLEOTIDE SEQUENCE [LARGE SCALE GENOMIC DNA]</scope>
    <source>
        <strain evidence="2">cv. O-4</strain>
    </source>
</reference>
<name>A0A1R3KUR7_9ROSI</name>
<dbReference type="Proteomes" id="UP000187203">
    <property type="component" value="Unassembled WGS sequence"/>
</dbReference>